<gene>
    <name evidence="1" type="ORF">J1605_004919</name>
</gene>
<sequence length="185" mass="21544">MSINTHLGKDQSRCDDLEVLGYVLPCFLCDSLCGQRLKARTLKERYQNIRDTKRATPIDSLPERFPDQKIRDTKRATPIESLPERFPDQKIRDTKRATPIESLPERFPDMATYLCYGRRLDFFGKLNSDSLHKFFTTSDRSRFVFGYQYDQAGKSRPTPVARSTPTCPRSLRLRTKPCYTAKTRH</sequence>
<proteinExistence type="predicted"/>
<evidence type="ECO:0000313" key="2">
    <source>
        <dbReference type="Proteomes" id="UP001159641"/>
    </source>
</evidence>
<comment type="caution">
    <text evidence="1">The sequence shown here is derived from an EMBL/GenBank/DDBJ whole genome shotgun (WGS) entry which is preliminary data.</text>
</comment>
<dbReference type="InterPro" id="IPR050235">
    <property type="entry name" value="CK1_Ser-Thr_kinase"/>
</dbReference>
<dbReference type="EMBL" id="JAIQCJ010001490">
    <property type="protein sequence ID" value="KAJ8789178.1"/>
    <property type="molecule type" value="Genomic_DNA"/>
</dbReference>
<protein>
    <submittedName>
        <fullName evidence="1">Uncharacterized protein</fullName>
    </submittedName>
</protein>
<organism evidence="1 2">
    <name type="scientific">Eschrichtius robustus</name>
    <name type="common">California gray whale</name>
    <name type="synonym">Eschrichtius gibbosus</name>
    <dbReference type="NCBI Taxonomy" id="9764"/>
    <lineage>
        <taxon>Eukaryota</taxon>
        <taxon>Metazoa</taxon>
        <taxon>Chordata</taxon>
        <taxon>Craniata</taxon>
        <taxon>Vertebrata</taxon>
        <taxon>Euteleostomi</taxon>
        <taxon>Mammalia</taxon>
        <taxon>Eutheria</taxon>
        <taxon>Laurasiatheria</taxon>
        <taxon>Artiodactyla</taxon>
        <taxon>Whippomorpha</taxon>
        <taxon>Cetacea</taxon>
        <taxon>Mysticeti</taxon>
        <taxon>Eschrichtiidae</taxon>
        <taxon>Eschrichtius</taxon>
    </lineage>
</organism>
<dbReference type="Proteomes" id="UP001159641">
    <property type="component" value="Unassembled WGS sequence"/>
</dbReference>
<dbReference type="PANTHER" id="PTHR11909">
    <property type="entry name" value="CASEIN KINASE-RELATED"/>
    <property type="match status" value="1"/>
</dbReference>
<evidence type="ECO:0000313" key="1">
    <source>
        <dbReference type="EMBL" id="KAJ8789178.1"/>
    </source>
</evidence>
<accession>A0AB34HD28</accession>
<dbReference type="Gene3D" id="1.10.510.10">
    <property type="entry name" value="Transferase(Phosphotransferase) domain 1"/>
    <property type="match status" value="1"/>
</dbReference>
<keyword evidence="2" id="KW-1185">Reference proteome</keyword>
<dbReference type="AlphaFoldDB" id="A0AB34HD28"/>
<reference evidence="1 2" key="1">
    <citation type="submission" date="2022-11" db="EMBL/GenBank/DDBJ databases">
        <title>Whole genome sequence of Eschrichtius robustus ER-17-0199.</title>
        <authorList>
            <person name="Bruniche-Olsen A."/>
            <person name="Black A.N."/>
            <person name="Fields C.J."/>
            <person name="Walden K."/>
            <person name="Dewoody J.A."/>
        </authorList>
    </citation>
    <scope>NUCLEOTIDE SEQUENCE [LARGE SCALE GENOMIC DNA]</scope>
    <source>
        <strain evidence="1">ER-17-0199</strain>
        <tissue evidence="1">Blubber</tissue>
    </source>
</reference>
<name>A0AB34HD28_ESCRO</name>